<dbReference type="RefSeq" id="WP_217776952.1">
    <property type="nucleotide sequence ID" value="NZ_JAHRWL010000001.1"/>
</dbReference>
<evidence type="ECO:0000313" key="5">
    <source>
        <dbReference type="Proteomes" id="UP001166293"/>
    </source>
</evidence>
<evidence type="ECO:0000256" key="1">
    <source>
        <dbReference type="ARBA" id="ARBA00004871"/>
    </source>
</evidence>
<dbReference type="Proteomes" id="UP001166293">
    <property type="component" value="Unassembled WGS sequence"/>
</dbReference>
<feature type="domain" description="Shikimate dehydrogenase substrate binding N-terminal" evidence="3">
    <location>
        <begin position="11"/>
        <end position="95"/>
    </location>
</feature>
<dbReference type="PANTHER" id="PTHR21089">
    <property type="entry name" value="SHIKIMATE DEHYDROGENASE"/>
    <property type="match status" value="1"/>
</dbReference>
<keyword evidence="2" id="KW-0028">Amino-acid biosynthesis</keyword>
<evidence type="ECO:0000313" key="4">
    <source>
        <dbReference type="EMBL" id="MBV2359119.1"/>
    </source>
</evidence>
<sequence>MSDAPEIKLGLIGDNIAQSSAPRLHSLAGRQNGVSVQYDRLVPRDLGQDFDTLFAACAEQGYRGINVTYPYKERAAAKVAVDDPRVRAIGAVNTVLFQPDGPRGFNTDYTGFIAAYRAARGESPPGVCCLVGTGGVGRALAFGLLALGASEIRLVDMDAAKASSLARDLRAADHASRIAVFSDATAAAAGSSGLLNGTPVGMVGHAGTPLPRAAMSGAEWAFDAVYTPVDTVFLTDALATGLSLISGYELFFFQGVHAWAHFTDLPLDQTALRIALAGDAETSS</sequence>
<keyword evidence="2" id="KW-0057">Aromatic amino acid biosynthesis</keyword>
<dbReference type="InterPro" id="IPR013708">
    <property type="entry name" value="Shikimate_DH-bd_N"/>
</dbReference>
<comment type="caution">
    <text evidence="4">The sequence shown here is derived from an EMBL/GenBank/DDBJ whole genome shotgun (WGS) entry which is preliminary data.</text>
</comment>
<evidence type="ECO:0000256" key="2">
    <source>
        <dbReference type="ARBA" id="ARBA00023141"/>
    </source>
</evidence>
<comment type="pathway">
    <text evidence="1">Metabolic intermediate biosynthesis; chorismate biosynthesis; chorismate from D-erythrose 4-phosphate and phosphoenolpyruvate: step 4/7.</text>
</comment>
<dbReference type="CDD" id="cd01065">
    <property type="entry name" value="NAD_bind_Shikimate_DH"/>
    <property type="match status" value="1"/>
</dbReference>
<organism evidence="4 5">
    <name type="scientific">Thalassococcus arenae</name>
    <dbReference type="NCBI Taxonomy" id="2851652"/>
    <lineage>
        <taxon>Bacteria</taxon>
        <taxon>Pseudomonadati</taxon>
        <taxon>Pseudomonadota</taxon>
        <taxon>Alphaproteobacteria</taxon>
        <taxon>Rhodobacterales</taxon>
        <taxon>Roseobacteraceae</taxon>
        <taxon>Thalassococcus</taxon>
    </lineage>
</organism>
<name>A0ABS6N524_9RHOB</name>
<dbReference type="EMBL" id="JAHRWL010000001">
    <property type="protein sequence ID" value="MBV2359119.1"/>
    <property type="molecule type" value="Genomic_DNA"/>
</dbReference>
<dbReference type="PANTHER" id="PTHR21089:SF1">
    <property type="entry name" value="BIFUNCTIONAL 3-DEHYDROQUINATE DEHYDRATASE_SHIKIMATE DEHYDROGENASE, CHLOROPLASTIC"/>
    <property type="match status" value="1"/>
</dbReference>
<dbReference type="Pfam" id="PF08501">
    <property type="entry name" value="Shikimate_dh_N"/>
    <property type="match status" value="1"/>
</dbReference>
<proteinExistence type="predicted"/>
<evidence type="ECO:0000259" key="3">
    <source>
        <dbReference type="Pfam" id="PF08501"/>
    </source>
</evidence>
<protein>
    <submittedName>
        <fullName evidence="4">Shikimate dehydrogenase</fullName>
    </submittedName>
</protein>
<gene>
    <name evidence="4" type="ORF">KUH32_04970</name>
</gene>
<keyword evidence="5" id="KW-1185">Reference proteome</keyword>
<dbReference type="InterPro" id="IPR022893">
    <property type="entry name" value="Shikimate_DH_fam"/>
</dbReference>
<reference evidence="4" key="1">
    <citation type="submission" date="2021-06" db="EMBL/GenBank/DDBJ databases">
        <title>Thalassococcus sp. CAU 1522 isolated from sea sand, Republic of Korea.</title>
        <authorList>
            <person name="Kim W."/>
        </authorList>
    </citation>
    <scope>NUCLEOTIDE SEQUENCE</scope>
    <source>
        <strain evidence="4">CAU 1522</strain>
    </source>
</reference>
<accession>A0ABS6N524</accession>